<dbReference type="AlphaFoldDB" id="A0A5J4UC55"/>
<reference evidence="1 2" key="1">
    <citation type="submission" date="2019-03" db="EMBL/GenBank/DDBJ databases">
        <title>Single cell metagenomics reveals metabolic interactions within the superorganism composed of flagellate Streblomastix strix and complex community of Bacteroidetes bacteria on its surface.</title>
        <authorList>
            <person name="Treitli S.C."/>
            <person name="Kolisko M."/>
            <person name="Husnik F."/>
            <person name="Keeling P."/>
            <person name="Hampl V."/>
        </authorList>
    </citation>
    <scope>NUCLEOTIDE SEQUENCE [LARGE SCALE GENOMIC DNA]</scope>
    <source>
        <strain evidence="1">ST1C</strain>
    </source>
</reference>
<dbReference type="Proteomes" id="UP000324800">
    <property type="component" value="Unassembled WGS sequence"/>
</dbReference>
<organism evidence="1 2">
    <name type="scientific">Streblomastix strix</name>
    <dbReference type="NCBI Taxonomy" id="222440"/>
    <lineage>
        <taxon>Eukaryota</taxon>
        <taxon>Metamonada</taxon>
        <taxon>Preaxostyla</taxon>
        <taxon>Oxymonadida</taxon>
        <taxon>Streblomastigidae</taxon>
        <taxon>Streblomastix</taxon>
    </lineage>
</organism>
<evidence type="ECO:0000313" key="1">
    <source>
        <dbReference type="EMBL" id="KAA6368097.1"/>
    </source>
</evidence>
<dbReference type="EMBL" id="SNRW01017688">
    <property type="protein sequence ID" value="KAA6368097.1"/>
    <property type="molecule type" value="Genomic_DNA"/>
</dbReference>
<proteinExistence type="predicted"/>
<accession>A0A5J4UC55</accession>
<sequence>MGTHQHSTDPLSLAQEQLMGSLMGKLNYSAGNPILWSVNSVDTTIGFYSDRVKVYLRAKPITLGSIPP</sequence>
<protein>
    <submittedName>
        <fullName evidence="1">Uncharacterized protein</fullName>
    </submittedName>
</protein>
<gene>
    <name evidence="1" type="ORF">EZS28_036377</name>
</gene>
<comment type="caution">
    <text evidence="1">The sequence shown here is derived from an EMBL/GenBank/DDBJ whole genome shotgun (WGS) entry which is preliminary data.</text>
</comment>
<name>A0A5J4UC55_9EUKA</name>
<evidence type="ECO:0000313" key="2">
    <source>
        <dbReference type="Proteomes" id="UP000324800"/>
    </source>
</evidence>